<sequence length="446" mass="48659">MPLLHAVPKEAEEEGVALSEVDDRLLRAAFGRYGGGLAERSRAAEVVAHYQQMGAGMWFACACRPDGRRGRLVPVAQSYIRRRTGACWPEHDETCDFYRDPSEQLEIVRTYTRIAATGPLRLAGPFSDGKRALDRSFIGASKVRSRPGLAKLLALLVDKAELQIVPPGGRFGLLSEQFAAVRRASEGVFLDSRARLRDFSTTFPKALDNLVFRIDTARPGIFTRNRPHGVLITPLEAVREGELLPFSSAPIPVRGRISVFGEKAGGAGRSAAGARAPYLAACLVGRAAENGPIEVLSAYVHPCVAKHHLMLVDSNFERLTLERLLGLQGWLQRKHGIEVTIEKPVFDVGPYANEADPVGRSVCIPDFVLRAAPAANVACETVIVETMGFDDEDYRVRKQRTHATMRAAYGGAPLVTHDLAGSDRDAEQREFGRAVARTILGSGGRR</sequence>
<comment type="caution">
    <text evidence="1">The sequence shown here is derived from an EMBL/GenBank/DDBJ whole genome shotgun (WGS) entry which is preliminary data.</text>
</comment>
<organism evidence="1 2">
    <name type="scientific">Methylosinus sporium</name>
    <dbReference type="NCBI Taxonomy" id="428"/>
    <lineage>
        <taxon>Bacteria</taxon>
        <taxon>Pseudomonadati</taxon>
        <taxon>Pseudomonadota</taxon>
        <taxon>Alphaproteobacteria</taxon>
        <taxon>Hyphomicrobiales</taxon>
        <taxon>Methylocystaceae</taxon>
        <taxon>Methylosinus</taxon>
    </lineage>
</organism>
<evidence type="ECO:0000313" key="2">
    <source>
        <dbReference type="Proteomes" id="UP000316781"/>
    </source>
</evidence>
<dbReference type="RefSeq" id="WP_142864634.1">
    <property type="nucleotide sequence ID" value="NZ_VJMF01000117.1"/>
</dbReference>
<dbReference type="AlphaFoldDB" id="A0A549SCY4"/>
<gene>
    <name evidence="1" type="ORF">FM996_20845</name>
</gene>
<proteinExistence type="predicted"/>
<dbReference type="Proteomes" id="UP000316781">
    <property type="component" value="Unassembled WGS sequence"/>
</dbReference>
<name>A0A549SCY4_METSR</name>
<protein>
    <submittedName>
        <fullName evidence="1">DUF1173 domain-containing protein</fullName>
    </submittedName>
</protein>
<accession>A0A549SCY4</accession>
<reference evidence="1 2" key="1">
    <citation type="submission" date="2019-07" db="EMBL/GenBank/DDBJ databases">
        <title>Ln-dependent methylotrophs.</title>
        <authorList>
            <person name="Tani A."/>
        </authorList>
    </citation>
    <scope>NUCLEOTIDE SEQUENCE [LARGE SCALE GENOMIC DNA]</scope>
    <source>
        <strain evidence="1 2">SM89A</strain>
    </source>
</reference>
<dbReference type="EMBL" id="VJMF01000117">
    <property type="protein sequence ID" value="TRL23446.1"/>
    <property type="molecule type" value="Genomic_DNA"/>
</dbReference>
<evidence type="ECO:0000313" key="1">
    <source>
        <dbReference type="EMBL" id="TRL23446.1"/>
    </source>
</evidence>